<dbReference type="GO" id="GO:0046872">
    <property type="term" value="F:metal ion binding"/>
    <property type="evidence" value="ECO:0007669"/>
    <property type="project" value="InterPro"/>
</dbReference>
<dbReference type="PANTHER" id="PTHR11851">
    <property type="entry name" value="METALLOPROTEASE"/>
    <property type="match status" value="1"/>
</dbReference>
<dbReference type="InterPro" id="IPR011765">
    <property type="entry name" value="Pept_M16_N"/>
</dbReference>
<evidence type="ECO:0000256" key="7">
    <source>
        <dbReference type="ARBA" id="ARBA00023128"/>
    </source>
</evidence>
<reference evidence="15" key="3">
    <citation type="submission" date="2025-08" db="UniProtKB">
        <authorList>
            <consortium name="RefSeq"/>
        </authorList>
    </citation>
    <scope>IDENTIFICATION</scope>
    <source>
        <strain evidence="15">CBS 342.82</strain>
    </source>
</reference>
<dbReference type="InterPro" id="IPR011249">
    <property type="entry name" value="Metalloenz_LuxS/M16"/>
</dbReference>
<comment type="similarity">
    <text evidence="9">Belongs to the peptidase M16 family. UQCRC2/QCR2 subfamily.</text>
</comment>
<evidence type="ECO:0000256" key="8">
    <source>
        <dbReference type="ARBA" id="ARBA00023136"/>
    </source>
</evidence>
<reference evidence="15" key="2">
    <citation type="submission" date="2020-04" db="EMBL/GenBank/DDBJ databases">
        <authorList>
            <consortium name="NCBI Genome Project"/>
        </authorList>
    </citation>
    <scope>NUCLEOTIDE SEQUENCE</scope>
    <source>
        <strain evidence="15">CBS 342.82</strain>
    </source>
</reference>
<keyword evidence="8" id="KW-0472">Membrane</keyword>
<dbReference type="GO" id="GO:0005743">
    <property type="term" value="C:mitochondrial inner membrane"/>
    <property type="evidence" value="ECO:0007669"/>
    <property type="project" value="UniProtKB-SubCell"/>
</dbReference>
<keyword evidence="6" id="KW-0249">Electron transport</keyword>
<evidence type="ECO:0000256" key="3">
    <source>
        <dbReference type="ARBA" id="ARBA00022660"/>
    </source>
</evidence>
<dbReference type="PANTHER" id="PTHR11851:SF209">
    <property type="entry name" value="CYTOCHROME B-C1 COMPLEX SUBUNIT 2, MITOCHONDRIAL"/>
    <property type="match status" value="1"/>
</dbReference>
<dbReference type="FunFam" id="3.30.830.10:FF:000021">
    <property type="entry name" value="Cytochrome b-c1 complex subunit 2"/>
    <property type="match status" value="1"/>
</dbReference>
<dbReference type="AlphaFoldDB" id="A0A6J3MKA0"/>
<dbReference type="OrthoDB" id="6369905at2759"/>
<keyword evidence="5" id="KW-0809">Transit peptide</keyword>
<sequence>MLSRSVTPRALRAAQRGYASASSASLNYTVSEASGLKVASRDLAGPVTTLAIVSKAGTRYQSAPGLTEGLNRYAFKSTENRSTLRIQRESELLGAELFSTHTREGLIVGAKFLRDDLPYFVELLAEVATQTKYQPHVFHEEIFPLLELSHKKQLADTLALAVDSAHGLAFHRGLGESLYPTSSVYKKYLNAESLQEFAASAYAKPSFAIVANGADHGELSKWTGEFFGGIPAQPAQELSSTQSKYFGGEERIAHASGNSLVLAFPGSSAPTGSSYKPEVSILAELLGGVSSIKWSTGFSLLAKAVEGTPALRVDTKSNIYSDAGLLTITLHGAAADIRSGASKVVEALKGVAQNLSKEDFQKAKALAKFKEFEYASGNQAGVALTGAGVVRDGKPYQTEDVASAIDSSSIEKVKAYAKEILENKASVSAVGDLYVLPYAEELGLTV</sequence>
<comment type="subcellular location">
    <subcellularLocation>
        <location evidence="1">Mitochondrion inner membrane</location>
        <topology evidence="1">Peripheral membrane protein</topology>
        <orientation evidence="1">Matrix side</orientation>
    </subcellularLocation>
</comment>
<dbReference type="RefSeq" id="XP_033464418.1">
    <property type="nucleotide sequence ID" value="XM_033608310.1"/>
</dbReference>
<evidence type="ECO:0000259" key="12">
    <source>
        <dbReference type="Pfam" id="PF00675"/>
    </source>
</evidence>
<evidence type="ECO:0000256" key="6">
    <source>
        <dbReference type="ARBA" id="ARBA00022982"/>
    </source>
</evidence>
<evidence type="ECO:0000256" key="5">
    <source>
        <dbReference type="ARBA" id="ARBA00022946"/>
    </source>
</evidence>
<evidence type="ECO:0000256" key="9">
    <source>
        <dbReference type="ARBA" id="ARBA00038146"/>
    </source>
</evidence>
<keyword evidence="7" id="KW-0496">Mitochondrion</keyword>
<feature type="domain" description="Peptidase M16 C-terminal" evidence="13">
    <location>
        <begin position="189"/>
        <end position="365"/>
    </location>
</feature>
<feature type="domain" description="Peptidase M16 N-terminal" evidence="12">
    <location>
        <begin position="38"/>
        <end position="141"/>
    </location>
</feature>
<keyword evidence="14" id="KW-1185">Reference proteome</keyword>
<proteinExistence type="inferred from homology"/>
<dbReference type="Pfam" id="PF00675">
    <property type="entry name" value="Peptidase_M16"/>
    <property type="match status" value="1"/>
</dbReference>
<dbReference type="Proteomes" id="UP000504637">
    <property type="component" value="Unplaced"/>
</dbReference>
<keyword evidence="4" id="KW-0999">Mitochondrion inner membrane</keyword>
<accession>A0A6J3MKA0</accession>
<dbReference type="Gene3D" id="3.30.830.10">
    <property type="entry name" value="Metalloenzyme, LuxS/M16 peptidase-like"/>
    <property type="match status" value="2"/>
</dbReference>
<dbReference type="InterPro" id="IPR050361">
    <property type="entry name" value="MPP/UQCRC_Complex"/>
</dbReference>
<evidence type="ECO:0000256" key="11">
    <source>
        <dbReference type="ARBA" id="ARBA00041372"/>
    </source>
</evidence>
<evidence type="ECO:0000313" key="15">
    <source>
        <dbReference type="RefSeq" id="XP_033464418.1"/>
    </source>
</evidence>
<dbReference type="Pfam" id="PF05193">
    <property type="entry name" value="Peptidase_M16_C"/>
    <property type="match status" value="1"/>
</dbReference>
<keyword evidence="3" id="KW-0679">Respiratory chain</keyword>
<name>A0A6J3MKA0_9PEZI</name>
<dbReference type="GeneID" id="54366110"/>
<keyword evidence="2" id="KW-0813">Transport</keyword>
<organism evidence="15">
    <name type="scientific">Dissoconium aciculare CBS 342.82</name>
    <dbReference type="NCBI Taxonomy" id="1314786"/>
    <lineage>
        <taxon>Eukaryota</taxon>
        <taxon>Fungi</taxon>
        <taxon>Dikarya</taxon>
        <taxon>Ascomycota</taxon>
        <taxon>Pezizomycotina</taxon>
        <taxon>Dothideomycetes</taxon>
        <taxon>Dothideomycetidae</taxon>
        <taxon>Mycosphaerellales</taxon>
        <taxon>Dissoconiaceae</taxon>
        <taxon>Dissoconium</taxon>
    </lineage>
</organism>
<protein>
    <recommendedName>
        <fullName evidence="10">Cytochrome b-c1 complex subunit 2, mitochondrial</fullName>
    </recommendedName>
    <alternativeName>
        <fullName evidence="11">Core protein II</fullName>
    </alternativeName>
</protein>
<reference evidence="15" key="1">
    <citation type="submission" date="2020-01" db="EMBL/GenBank/DDBJ databases">
        <authorList>
            <consortium name="DOE Joint Genome Institute"/>
            <person name="Haridas S."/>
            <person name="Albert R."/>
            <person name="Binder M."/>
            <person name="Bloem J."/>
            <person name="Labutti K."/>
            <person name="Salamov A."/>
            <person name="Andreopoulos B."/>
            <person name="Baker S.E."/>
            <person name="Barry K."/>
            <person name="Bills G."/>
            <person name="Bluhm B.H."/>
            <person name="Cannon C."/>
            <person name="Castanera R."/>
            <person name="Culley D.E."/>
            <person name="Daum C."/>
            <person name="Ezra D."/>
            <person name="Gonzalez J.B."/>
            <person name="Henrissat B."/>
            <person name="Kuo A."/>
            <person name="Liang C."/>
            <person name="Lipzen A."/>
            <person name="Lutzoni F."/>
            <person name="Magnuson J."/>
            <person name="Mondo S."/>
            <person name="Nolan M."/>
            <person name="Ohm R."/>
            <person name="Pangilinan J."/>
            <person name="Park H.-J."/>
            <person name="Ramirez L."/>
            <person name="Alfaro M."/>
            <person name="Sun H."/>
            <person name="Tritt A."/>
            <person name="Yoshinaga Y."/>
            <person name="Zwiers L.-H."/>
            <person name="Turgeon B.G."/>
            <person name="Goodwin S.B."/>
            <person name="Spatafora J.W."/>
            <person name="Crous P.W."/>
            <person name="Grigoriev I.V."/>
        </authorList>
    </citation>
    <scope>NUCLEOTIDE SEQUENCE</scope>
    <source>
        <strain evidence="15">CBS 342.82</strain>
    </source>
</reference>
<evidence type="ECO:0000256" key="1">
    <source>
        <dbReference type="ARBA" id="ARBA00004443"/>
    </source>
</evidence>
<dbReference type="SUPFAM" id="SSF63411">
    <property type="entry name" value="LuxS/MPP-like metallohydrolase"/>
    <property type="match status" value="2"/>
</dbReference>
<evidence type="ECO:0000256" key="2">
    <source>
        <dbReference type="ARBA" id="ARBA00022448"/>
    </source>
</evidence>
<evidence type="ECO:0000256" key="10">
    <source>
        <dbReference type="ARBA" id="ARBA00040751"/>
    </source>
</evidence>
<evidence type="ECO:0000256" key="4">
    <source>
        <dbReference type="ARBA" id="ARBA00022792"/>
    </source>
</evidence>
<evidence type="ECO:0000313" key="14">
    <source>
        <dbReference type="Proteomes" id="UP000504637"/>
    </source>
</evidence>
<evidence type="ECO:0000259" key="13">
    <source>
        <dbReference type="Pfam" id="PF05193"/>
    </source>
</evidence>
<dbReference type="InterPro" id="IPR007863">
    <property type="entry name" value="Peptidase_M16_C"/>
</dbReference>
<gene>
    <name evidence="15" type="ORF">K489DRAFT_427752</name>
</gene>